<evidence type="ECO:0000313" key="2">
    <source>
        <dbReference type="Proteomes" id="UP000815677"/>
    </source>
</evidence>
<reference evidence="1" key="1">
    <citation type="submission" date="2014-09" db="EMBL/GenBank/DDBJ databases">
        <title>Genome sequence of the luminous mushroom Mycena chlorophos for searching fungal bioluminescence genes.</title>
        <authorList>
            <person name="Tanaka Y."/>
            <person name="Kasuga D."/>
            <person name="Oba Y."/>
            <person name="Hase S."/>
            <person name="Sato K."/>
            <person name="Oba Y."/>
            <person name="Sakakibara Y."/>
        </authorList>
    </citation>
    <scope>NUCLEOTIDE SEQUENCE</scope>
</reference>
<sequence length="425" mass="47791">MNTVTLPPEIVSLIAESVQDDAEGTNSLRSLAVVSSQFTESCQQALFVHLRLGRPLDFPRPLVGYEAAARHLEQFPHLAKYIKALTLSSLSQLSSSEDATTAILAILPRLKNIKSVKLQWGHWDQLAADVQEAIQDTINRAAARENSHFWLWYVWDVPGSLLLPAICSCRSLKLYFMSLDCRDDDNAAARTTPRLADRQTCLESLLVLASPRIYLLLREVYQKDQWTQLRFLSLRENPEDISPALDFLRLVAPFLEHLNLEYYGEITEHNRMNYLPNNLGRLRELHVAFDTIDPFQRTDAALFIDVLLNLLGNLKSPGLCSVTLSLWVSPSHRPSGFESGPTCHFPASTAASLDHVLDRFLASGAQVEVKAGHGLFYPTDNDEQLELDRATHAEVFNAALYSAFPNAMSSDLRITEFEEHSVYNQ</sequence>
<organism evidence="1 2">
    <name type="scientific">Mycena chlorophos</name>
    <name type="common">Agaric fungus</name>
    <name type="synonym">Agaricus chlorophos</name>
    <dbReference type="NCBI Taxonomy" id="658473"/>
    <lineage>
        <taxon>Eukaryota</taxon>
        <taxon>Fungi</taxon>
        <taxon>Dikarya</taxon>
        <taxon>Basidiomycota</taxon>
        <taxon>Agaricomycotina</taxon>
        <taxon>Agaricomycetes</taxon>
        <taxon>Agaricomycetidae</taxon>
        <taxon>Agaricales</taxon>
        <taxon>Marasmiineae</taxon>
        <taxon>Mycenaceae</taxon>
        <taxon>Mycena</taxon>
    </lineage>
</organism>
<dbReference type="EMBL" id="DF847446">
    <property type="protein sequence ID" value="GAT51885.1"/>
    <property type="molecule type" value="Genomic_DNA"/>
</dbReference>
<keyword evidence="2" id="KW-1185">Reference proteome</keyword>
<name>A0ABQ0LLG2_MYCCL</name>
<evidence type="ECO:0000313" key="1">
    <source>
        <dbReference type="EMBL" id="GAT51885.1"/>
    </source>
</evidence>
<dbReference type="Proteomes" id="UP000815677">
    <property type="component" value="Unassembled WGS sequence"/>
</dbReference>
<gene>
    <name evidence="1" type="ORF">MCHLO_08988</name>
</gene>
<protein>
    <recommendedName>
        <fullName evidence="3">F-box domain-containing protein</fullName>
    </recommendedName>
</protein>
<evidence type="ECO:0008006" key="3">
    <source>
        <dbReference type="Google" id="ProtNLM"/>
    </source>
</evidence>
<proteinExistence type="predicted"/>
<accession>A0ABQ0LLG2</accession>